<feature type="transmembrane region" description="Helical" evidence="1">
    <location>
        <begin position="41"/>
        <end position="61"/>
    </location>
</feature>
<reference evidence="2 3" key="1">
    <citation type="submission" date="2020-07" db="EMBL/GenBank/DDBJ databases">
        <authorList>
            <person name="Feng X."/>
        </authorList>
    </citation>
    <scope>NUCLEOTIDE SEQUENCE [LARGE SCALE GENOMIC DNA]</scope>
    <source>
        <strain evidence="2 3">JCM23202</strain>
    </source>
</reference>
<keyword evidence="1" id="KW-0812">Transmembrane</keyword>
<evidence type="ECO:0000313" key="2">
    <source>
        <dbReference type="EMBL" id="MBC2605323.1"/>
    </source>
</evidence>
<keyword evidence="3" id="KW-1185">Reference proteome</keyword>
<comment type="caution">
    <text evidence="2">The sequence shown here is derived from an EMBL/GenBank/DDBJ whole genome shotgun (WGS) entry which is preliminary data.</text>
</comment>
<keyword evidence="1" id="KW-1133">Transmembrane helix</keyword>
<proteinExistence type="predicted"/>
<feature type="transmembrane region" description="Helical" evidence="1">
    <location>
        <begin position="12"/>
        <end position="29"/>
    </location>
</feature>
<evidence type="ECO:0000256" key="1">
    <source>
        <dbReference type="SAM" id="Phobius"/>
    </source>
</evidence>
<sequence>MSKVLKVTPATIAFDVVLVGIVWLLFTLWFKPHVPSEDGLIINLVAGFTALPAAGTFYFCLQMFKVTLAHQRQTKAAKK</sequence>
<gene>
    <name evidence="2" type="ORF">H5P27_04620</name>
</gene>
<keyword evidence="1" id="KW-0472">Membrane</keyword>
<dbReference type="AlphaFoldDB" id="A0A7X1B6B9"/>
<dbReference type="EMBL" id="JACHVC010000006">
    <property type="protein sequence ID" value="MBC2605323.1"/>
    <property type="molecule type" value="Genomic_DNA"/>
</dbReference>
<accession>A0A7X1B6B9</accession>
<name>A0A7X1B6B9_9BACT</name>
<evidence type="ECO:0000313" key="3">
    <source>
        <dbReference type="Proteomes" id="UP000526501"/>
    </source>
</evidence>
<protein>
    <submittedName>
        <fullName evidence="2">Uncharacterized protein</fullName>
    </submittedName>
</protein>
<dbReference type="RefSeq" id="WP_185659206.1">
    <property type="nucleotide sequence ID" value="NZ_CAWPOO010000006.1"/>
</dbReference>
<organism evidence="2 3">
    <name type="scientific">Pelagicoccus albus</name>
    <dbReference type="NCBI Taxonomy" id="415222"/>
    <lineage>
        <taxon>Bacteria</taxon>
        <taxon>Pseudomonadati</taxon>
        <taxon>Verrucomicrobiota</taxon>
        <taxon>Opitutia</taxon>
        <taxon>Puniceicoccales</taxon>
        <taxon>Pelagicoccaceae</taxon>
        <taxon>Pelagicoccus</taxon>
    </lineage>
</organism>
<dbReference type="Proteomes" id="UP000526501">
    <property type="component" value="Unassembled WGS sequence"/>
</dbReference>